<dbReference type="AlphaFoldDB" id="A4SST4"/>
<evidence type="ECO:0000313" key="2">
    <source>
        <dbReference type="Proteomes" id="UP000000225"/>
    </source>
</evidence>
<reference evidence="2" key="1">
    <citation type="journal article" date="2008" name="BMC Genomics">
        <title>The genome of Aeromonas salmonicida subsp. salmonicida A449: insights into the evolution of a fish pathogen.</title>
        <authorList>
            <person name="Reith M.E."/>
            <person name="Singh R.K."/>
            <person name="Curtis B."/>
            <person name="Boyd J.M."/>
            <person name="Bouevitch A."/>
            <person name="Kimball J."/>
            <person name="Munholland J."/>
            <person name="Murphy C."/>
            <person name="Sarty D."/>
            <person name="Williams J."/>
            <person name="Nash J.H."/>
            <person name="Johnson S.C."/>
            <person name="Brown L.L."/>
        </authorList>
    </citation>
    <scope>NUCLEOTIDE SEQUENCE [LARGE SCALE GENOMIC DNA]</scope>
    <source>
        <strain evidence="2">A449</strain>
    </source>
</reference>
<dbReference type="HOGENOM" id="CLU_2857643_0_0_6"/>
<organism evidence="1 2">
    <name type="scientific">Aeromonas salmonicida (strain A449)</name>
    <dbReference type="NCBI Taxonomy" id="382245"/>
    <lineage>
        <taxon>Bacteria</taxon>
        <taxon>Pseudomonadati</taxon>
        <taxon>Pseudomonadota</taxon>
        <taxon>Gammaproteobacteria</taxon>
        <taxon>Aeromonadales</taxon>
        <taxon>Aeromonadaceae</taxon>
        <taxon>Aeromonas</taxon>
    </lineage>
</organism>
<evidence type="ECO:0000313" key="1">
    <source>
        <dbReference type="EMBL" id="ABO91956.1"/>
    </source>
</evidence>
<accession>A4SST4</accession>
<dbReference type="EMBL" id="CP000644">
    <property type="protein sequence ID" value="ABO91956.1"/>
    <property type="molecule type" value="Genomic_DNA"/>
</dbReference>
<proteinExistence type="predicted"/>
<dbReference type="KEGG" id="asa:ASA_4008"/>
<protein>
    <submittedName>
        <fullName evidence="1">Uncharacterized protein</fullName>
    </submittedName>
</protein>
<name>A4SST4_AERS4</name>
<dbReference type="Proteomes" id="UP000000225">
    <property type="component" value="Chromosome"/>
</dbReference>
<gene>
    <name evidence="1" type="ordered locus">ASA_4008</name>
</gene>
<sequence>MGYFYWLIPALNIFRARHYHLFPWPDEQINLTGRQPLFYGFPPVFAAVFSKVKYKIPMSHSATK</sequence>